<dbReference type="Proteomes" id="UP001054821">
    <property type="component" value="Chromosome 8"/>
</dbReference>
<gene>
    <name evidence="2" type="ORF">L3X38_043896</name>
</gene>
<dbReference type="PANTHER" id="PTHR11439:SF467">
    <property type="entry name" value="INTEGRASE CATALYTIC DOMAIN-CONTAINING PROTEIN"/>
    <property type="match status" value="1"/>
</dbReference>
<keyword evidence="3" id="KW-1185">Reference proteome</keyword>
<reference evidence="2 3" key="1">
    <citation type="journal article" date="2022" name="G3 (Bethesda)">
        <title>Whole-genome sequence and methylome profiling of the almond [Prunus dulcis (Mill.) D.A. Webb] cultivar 'Nonpareil'.</title>
        <authorList>
            <person name="D'Amico-Willman K.M."/>
            <person name="Ouma W.Z."/>
            <person name="Meulia T."/>
            <person name="Sideli G.M."/>
            <person name="Gradziel T.M."/>
            <person name="Fresnedo-Ramirez J."/>
        </authorList>
    </citation>
    <scope>NUCLEOTIDE SEQUENCE [LARGE SCALE GENOMIC DNA]</scope>
    <source>
        <strain evidence="2">Clone GOH B32 T37-40</strain>
    </source>
</reference>
<dbReference type="AlphaFoldDB" id="A0AAD4UXL7"/>
<feature type="domain" description="Reverse transcriptase Ty1/copia-type" evidence="1">
    <location>
        <begin position="66"/>
        <end position="311"/>
    </location>
</feature>
<dbReference type="EMBL" id="JAJFAZ020000008">
    <property type="protein sequence ID" value="KAI5314720.1"/>
    <property type="molecule type" value="Genomic_DNA"/>
</dbReference>
<evidence type="ECO:0000313" key="3">
    <source>
        <dbReference type="Proteomes" id="UP001054821"/>
    </source>
</evidence>
<sequence length="432" mass="49907">MQDMELRRSKRARRFALPDFYVYLQESEHDILGKDDPENFKQAIMGEDNERWLAAMKSELESMRKNSVWELKVLPQGCKPIGCKWVYTTKMDLKGAIDRYKARLVAKGYTQQEGIDYTETFSPVSTKDSLRVIMALVAHFDLHLYQMDVKTAFLDGHLKEEIYMQQPEGFVQRAQENMVCKLNKSLYGLKQASRQWYMRFDEVIKTYGFTENVLDSCIYVKISGRHYVLLVLYVDDILLASTNLTLLHDVKVFLSKHFEMTKLGEASYVLGIEIRRDRKRGLLGLSQKRYIEKILKRFNMMECVGGDVPINKGDKFIQEQAPKTDQEKLEMADKPYASLVGSLMYAQVCTRPDLAFPLSVLGRFQSNSGQAHWVARKKIMRYLQRTKDFKIVYKRNESLELVSYVDADFVGCVDDLKSTSGFVFLFGGAAVS</sequence>
<dbReference type="Pfam" id="PF07727">
    <property type="entry name" value="RVT_2"/>
    <property type="match status" value="1"/>
</dbReference>
<protein>
    <recommendedName>
        <fullName evidence="1">Reverse transcriptase Ty1/copia-type domain-containing protein</fullName>
    </recommendedName>
</protein>
<proteinExistence type="predicted"/>
<dbReference type="InterPro" id="IPR043502">
    <property type="entry name" value="DNA/RNA_pol_sf"/>
</dbReference>
<dbReference type="SUPFAM" id="SSF56672">
    <property type="entry name" value="DNA/RNA polymerases"/>
    <property type="match status" value="1"/>
</dbReference>
<accession>A0AAD4UXL7</accession>
<evidence type="ECO:0000313" key="2">
    <source>
        <dbReference type="EMBL" id="KAI5314720.1"/>
    </source>
</evidence>
<dbReference type="InterPro" id="IPR013103">
    <property type="entry name" value="RVT_2"/>
</dbReference>
<name>A0AAD4UXL7_PRUDU</name>
<dbReference type="PANTHER" id="PTHR11439">
    <property type="entry name" value="GAG-POL-RELATED RETROTRANSPOSON"/>
    <property type="match status" value="1"/>
</dbReference>
<evidence type="ECO:0000259" key="1">
    <source>
        <dbReference type="Pfam" id="PF07727"/>
    </source>
</evidence>
<comment type="caution">
    <text evidence="2">The sequence shown here is derived from an EMBL/GenBank/DDBJ whole genome shotgun (WGS) entry which is preliminary data.</text>
</comment>
<organism evidence="2 3">
    <name type="scientific">Prunus dulcis</name>
    <name type="common">Almond</name>
    <name type="synonym">Amygdalus dulcis</name>
    <dbReference type="NCBI Taxonomy" id="3755"/>
    <lineage>
        <taxon>Eukaryota</taxon>
        <taxon>Viridiplantae</taxon>
        <taxon>Streptophyta</taxon>
        <taxon>Embryophyta</taxon>
        <taxon>Tracheophyta</taxon>
        <taxon>Spermatophyta</taxon>
        <taxon>Magnoliopsida</taxon>
        <taxon>eudicotyledons</taxon>
        <taxon>Gunneridae</taxon>
        <taxon>Pentapetalae</taxon>
        <taxon>rosids</taxon>
        <taxon>fabids</taxon>
        <taxon>Rosales</taxon>
        <taxon>Rosaceae</taxon>
        <taxon>Amygdaloideae</taxon>
        <taxon>Amygdaleae</taxon>
        <taxon>Prunus</taxon>
    </lineage>
</organism>